<dbReference type="GO" id="GO:0003676">
    <property type="term" value="F:nucleic acid binding"/>
    <property type="evidence" value="ECO:0007669"/>
    <property type="project" value="InterPro"/>
</dbReference>
<dbReference type="OrthoDB" id="1000979at2759"/>
<dbReference type="Pfam" id="PF13966">
    <property type="entry name" value="zf-RVT"/>
    <property type="match status" value="1"/>
</dbReference>
<dbReference type="Gene3D" id="3.30.420.10">
    <property type="entry name" value="Ribonuclease H-like superfamily/Ribonuclease H"/>
    <property type="match status" value="1"/>
</dbReference>
<dbReference type="Pfam" id="PF13456">
    <property type="entry name" value="RVT_3"/>
    <property type="match status" value="1"/>
</dbReference>
<feature type="domain" description="RNase H type-1" evidence="1">
    <location>
        <begin position="117"/>
        <end position="236"/>
    </location>
</feature>
<dbReference type="InterPro" id="IPR036397">
    <property type="entry name" value="RNaseH_sf"/>
</dbReference>
<gene>
    <name evidence="3" type="ORF">J1N35_011524</name>
</gene>
<dbReference type="PANTHER" id="PTHR47074:SF61">
    <property type="entry name" value="RNASE H TYPE-1 DOMAIN-CONTAINING PROTEIN"/>
    <property type="match status" value="1"/>
</dbReference>
<dbReference type="InterPro" id="IPR012337">
    <property type="entry name" value="RNaseH-like_sf"/>
</dbReference>
<evidence type="ECO:0008006" key="5">
    <source>
        <dbReference type="Google" id="ProtNLM"/>
    </source>
</evidence>
<dbReference type="GO" id="GO:0004523">
    <property type="term" value="F:RNA-DNA hybrid ribonuclease activity"/>
    <property type="evidence" value="ECO:0007669"/>
    <property type="project" value="InterPro"/>
</dbReference>
<name>A0A9D3W2G6_9ROSI</name>
<evidence type="ECO:0000313" key="4">
    <source>
        <dbReference type="Proteomes" id="UP000828251"/>
    </source>
</evidence>
<dbReference type="InterPro" id="IPR026960">
    <property type="entry name" value="RVT-Znf"/>
</dbReference>
<dbReference type="AlphaFoldDB" id="A0A9D3W2G6"/>
<dbReference type="CDD" id="cd06222">
    <property type="entry name" value="RNase_H_like"/>
    <property type="match status" value="1"/>
</dbReference>
<dbReference type="InterPro" id="IPR044730">
    <property type="entry name" value="RNase_H-like_dom_plant"/>
</dbReference>
<reference evidence="3 4" key="1">
    <citation type="journal article" date="2021" name="Plant Biotechnol. J.">
        <title>Multi-omics assisted identification of the key and species-specific regulatory components of drought-tolerant mechanisms in Gossypium stocksii.</title>
        <authorList>
            <person name="Yu D."/>
            <person name="Ke L."/>
            <person name="Zhang D."/>
            <person name="Wu Y."/>
            <person name="Sun Y."/>
            <person name="Mei J."/>
            <person name="Sun J."/>
            <person name="Sun Y."/>
        </authorList>
    </citation>
    <scope>NUCLEOTIDE SEQUENCE [LARGE SCALE GENOMIC DNA]</scope>
    <source>
        <strain evidence="4">cv. E1</strain>
        <tissue evidence="3">Leaf</tissue>
    </source>
</reference>
<keyword evidence="4" id="KW-1185">Reference proteome</keyword>
<dbReference type="InterPro" id="IPR052929">
    <property type="entry name" value="RNase_H-like_EbsB-rel"/>
</dbReference>
<sequence length="271" mass="31336">MLVWKHEASGQYSVKSGYRALITDYMLTSSNNYYNVETYRDFYKFLWELHIPGKIKIHAWRAINNYVPHNINLSQRLLVVDVVCPLFSWSHENMKSFPMSMKQPLWRPPIGEMIKLNFDASFLRESRTLVAAIIARNSEGNFMGACTYNFGNVVDATIVEARACERAMVFATELGCKRIMVEGDSLITIKKLNSKEEDRSVLKSIISSIRDMEKQFDYVLYLFVPRLANRAAHALALEGRRSQYDGYWSHEPLESVKLVLEADWRNGAQRC</sequence>
<evidence type="ECO:0000259" key="2">
    <source>
        <dbReference type="Pfam" id="PF13966"/>
    </source>
</evidence>
<dbReference type="SUPFAM" id="SSF53098">
    <property type="entry name" value="Ribonuclease H-like"/>
    <property type="match status" value="1"/>
</dbReference>
<dbReference type="PANTHER" id="PTHR47074">
    <property type="entry name" value="BNAC02G40300D PROTEIN"/>
    <property type="match status" value="1"/>
</dbReference>
<proteinExistence type="predicted"/>
<dbReference type="Proteomes" id="UP000828251">
    <property type="component" value="Unassembled WGS sequence"/>
</dbReference>
<evidence type="ECO:0000313" key="3">
    <source>
        <dbReference type="EMBL" id="KAH1107756.1"/>
    </source>
</evidence>
<accession>A0A9D3W2G6</accession>
<feature type="domain" description="Reverse transcriptase zinc-binding" evidence="2">
    <location>
        <begin position="12"/>
        <end position="95"/>
    </location>
</feature>
<protein>
    <recommendedName>
        <fullName evidence="5">RNase H type-1 domain-containing protein</fullName>
    </recommendedName>
</protein>
<evidence type="ECO:0000259" key="1">
    <source>
        <dbReference type="Pfam" id="PF13456"/>
    </source>
</evidence>
<comment type="caution">
    <text evidence="3">The sequence shown here is derived from an EMBL/GenBank/DDBJ whole genome shotgun (WGS) entry which is preliminary data.</text>
</comment>
<organism evidence="3 4">
    <name type="scientific">Gossypium stocksii</name>
    <dbReference type="NCBI Taxonomy" id="47602"/>
    <lineage>
        <taxon>Eukaryota</taxon>
        <taxon>Viridiplantae</taxon>
        <taxon>Streptophyta</taxon>
        <taxon>Embryophyta</taxon>
        <taxon>Tracheophyta</taxon>
        <taxon>Spermatophyta</taxon>
        <taxon>Magnoliopsida</taxon>
        <taxon>eudicotyledons</taxon>
        <taxon>Gunneridae</taxon>
        <taxon>Pentapetalae</taxon>
        <taxon>rosids</taxon>
        <taxon>malvids</taxon>
        <taxon>Malvales</taxon>
        <taxon>Malvaceae</taxon>
        <taxon>Malvoideae</taxon>
        <taxon>Gossypium</taxon>
    </lineage>
</organism>
<dbReference type="InterPro" id="IPR002156">
    <property type="entry name" value="RNaseH_domain"/>
</dbReference>
<dbReference type="EMBL" id="JAIQCV010000004">
    <property type="protein sequence ID" value="KAH1107756.1"/>
    <property type="molecule type" value="Genomic_DNA"/>
</dbReference>